<dbReference type="Proteomes" id="UP000268658">
    <property type="component" value="Chromosome"/>
</dbReference>
<feature type="disulfide bond" description="Redox-active" evidence="6">
    <location>
        <begin position="67"/>
        <end position="101"/>
    </location>
</feature>
<reference evidence="8 9" key="1">
    <citation type="submission" date="2018-12" db="EMBL/GenBank/DDBJ databases">
        <authorList>
            <consortium name="Pathogen Informatics"/>
        </authorList>
    </citation>
    <scope>NUCLEOTIDE SEQUENCE [LARGE SCALE GENOMIC DNA]</scope>
    <source>
        <strain evidence="8 9">NCTC10951</strain>
    </source>
</reference>
<gene>
    <name evidence="6 8" type="primary">tpx</name>
    <name evidence="8" type="ORF">NCTC10951_01855</name>
</gene>
<keyword evidence="1 6" id="KW-0575">Peroxidase</keyword>
<evidence type="ECO:0000313" key="9">
    <source>
        <dbReference type="Proteomes" id="UP000268658"/>
    </source>
</evidence>
<keyword evidence="3 6" id="KW-0560">Oxidoreductase</keyword>
<comment type="catalytic activity">
    <reaction evidence="6">
        <text>a hydroperoxide + [thioredoxin]-dithiol = an alcohol + [thioredoxin]-disulfide + H2O</text>
        <dbReference type="Rhea" id="RHEA:62620"/>
        <dbReference type="Rhea" id="RHEA-COMP:10698"/>
        <dbReference type="Rhea" id="RHEA-COMP:10700"/>
        <dbReference type="ChEBI" id="CHEBI:15377"/>
        <dbReference type="ChEBI" id="CHEBI:29950"/>
        <dbReference type="ChEBI" id="CHEBI:30879"/>
        <dbReference type="ChEBI" id="CHEBI:35924"/>
        <dbReference type="ChEBI" id="CHEBI:50058"/>
        <dbReference type="EC" id="1.11.1.24"/>
    </reaction>
</comment>
<dbReference type="EC" id="1.11.1.24" evidence="6"/>
<dbReference type="NCBIfam" id="NF001808">
    <property type="entry name" value="PRK00522.1"/>
    <property type="match status" value="1"/>
</dbReference>
<dbReference type="PROSITE" id="PS51352">
    <property type="entry name" value="THIOREDOXIN_2"/>
    <property type="match status" value="1"/>
</dbReference>
<dbReference type="PANTHER" id="PTHR43110">
    <property type="entry name" value="THIOL PEROXIDASE"/>
    <property type="match status" value="1"/>
</dbReference>
<name>A0A448PM13_ACTVI</name>
<evidence type="ECO:0000256" key="5">
    <source>
        <dbReference type="ARBA" id="ARBA00023284"/>
    </source>
</evidence>
<comment type="subunit">
    <text evidence="6">Homodimer.</text>
</comment>
<evidence type="ECO:0000256" key="6">
    <source>
        <dbReference type="HAMAP-Rule" id="MF_00269"/>
    </source>
</evidence>
<evidence type="ECO:0000259" key="7">
    <source>
        <dbReference type="PROSITE" id="PS51352"/>
    </source>
</evidence>
<dbReference type="EMBL" id="LR134477">
    <property type="protein sequence ID" value="VEI16779.1"/>
    <property type="molecule type" value="Genomic_DNA"/>
</dbReference>
<dbReference type="GO" id="GO:0008379">
    <property type="term" value="F:thioredoxin peroxidase activity"/>
    <property type="evidence" value="ECO:0007669"/>
    <property type="project" value="UniProtKB-UniRule"/>
</dbReference>
<comment type="similarity">
    <text evidence="6">Belongs to the peroxiredoxin family. Tpx subfamily.</text>
</comment>
<dbReference type="InterPro" id="IPR036249">
    <property type="entry name" value="Thioredoxin-like_sf"/>
</dbReference>
<dbReference type="InterPro" id="IPR050455">
    <property type="entry name" value="Tpx_Peroxidase_subfamily"/>
</dbReference>
<evidence type="ECO:0000256" key="1">
    <source>
        <dbReference type="ARBA" id="ARBA00022559"/>
    </source>
</evidence>
<dbReference type="InterPro" id="IPR013766">
    <property type="entry name" value="Thioredoxin_domain"/>
</dbReference>
<protein>
    <recommendedName>
        <fullName evidence="6">Thiol peroxidase</fullName>
        <shortName evidence="6">Tpx</shortName>
        <ecNumber evidence="6">1.11.1.24</ecNumber>
    </recommendedName>
    <alternativeName>
        <fullName evidence="6">Peroxiredoxin tpx</fullName>
        <shortName evidence="6">Prx</shortName>
    </alternativeName>
    <alternativeName>
        <fullName evidence="6">Thioredoxin peroxidase</fullName>
    </alternativeName>
    <alternativeName>
        <fullName evidence="6">Thioredoxin-dependent peroxiredoxin</fullName>
    </alternativeName>
</protein>
<dbReference type="KEGG" id="avc:NCTC10951_01855"/>
<dbReference type="AlphaFoldDB" id="A0A448PM13"/>
<dbReference type="PANTHER" id="PTHR43110:SF1">
    <property type="entry name" value="THIOL PEROXIDASE"/>
    <property type="match status" value="1"/>
</dbReference>
<dbReference type="Pfam" id="PF08534">
    <property type="entry name" value="Redoxin"/>
    <property type="match status" value="1"/>
</dbReference>
<dbReference type="PROSITE" id="PS01265">
    <property type="entry name" value="TPX"/>
    <property type="match status" value="1"/>
</dbReference>
<dbReference type="InterPro" id="IPR018219">
    <property type="entry name" value="Tpx_CS"/>
</dbReference>
<evidence type="ECO:0000256" key="4">
    <source>
        <dbReference type="ARBA" id="ARBA00023157"/>
    </source>
</evidence>
<comment type="miscellaneous">
    <text evidence="6">The active site is a conserved redox-active cysteine residue, the peroxidatic cysteine (C(P)), which makes the nucleophilic attack on the peroxide substrate. The peroxide oxidizes the C(P)-SH to cysteine sulfenic acid (C(P)-SOH), which then reacts with another cysteine residue, the resolving cysteine (C(R)), to form a disulfide bridge. The disulfide is subsequently reduced by an appropriate electron donor to complete the catalytic cycle. In this atypical 2-Cys peroxiredoxin, C(R) is present in the same subunit to form an intramolecular disulfide. The disulfide is subsequently reduced by thioredoxin.</text>
</comment>
<dbReference type="Gene3D" id="3.40.30.10">
    <property type="entry name" value="Glutaredoxin"/>
    <property type="match status" value="1"/>
</dbReference>
<feature type="domain" description="Thioredoxin" evidence="7">
    <location>
        <begin position="25"/>
        <end position="172"/>
    </location>
</feature>
<dbReference type="SUPFAM" id="SSF52833">
    <property type="entry name" value="Thioredoxin-like"/>
    <property type="match status" value="1"/>
</dbReference>
<comment type="function">
    <text evidence="6">Thiol-specific peroxidase that catalyzes the reduction of hydrogen peroxide and organic hydroperoxides to water and alcohols, respectively. Plays a role in cell protection against oxidative stress by detoxifying peroxides.</text>
</comment>
<evidence type="ECO:0000313" key="8">
    <source>
        <dbReference type="EMBL" id="VEI16779.1"/>
    </source>
</evidence>
<organism evidence="8 9">
    <name type="scientific">Actinomyces viscosus</name>
    <dbReference type="NCBI Taxonomy" id="1656"/>
    <lineage>
        <taxon>Bacteria</taxon>
        <taxon>Bacillati</taxon>
        <taxon>Actinomycetota</taxon>
        <taxon>Actinomycetes</taxon>
        <taxon>Actinomycetales</taxon>
        <taxon>Actinomycetaceae</taxon>
        <taxon>Actinomyces</taxon>
    </lineage>
</organism>
<accession>A0A448PM13</accession>
<keyword evidence="2 6" id="KW-0049">Antioxidant</keyword>
<dbReference type="InterPro" id="IPR013740">
    <property type="entry name" value="Redoxin"/>
</dbReference>
<dbReference type="InterPro" id="IPR002065">
    <property type="entry name" value="TPX"/>
</dbReference>
<evidence type="ECO:0000256" key="3">
    <source>
        <dbReference type="ARBA" id="ARBA00023002"/>
    </source>
</evidence>
<feature type="active site" description="Cysteine sulfenic acid (-SOH) intermediate" evidence="6">
    <location>
        <position position="67"/>
    </location>
</feature>
<keyword evidence="4 6" id="KW-1015">Disulfide bond</keyword>
<dbReference type="HAMAP" id="MF_00269">
    <property type="entry name" value="Tpx"/>
    <property type="match status" value="1"/>
</dbReference>
<keyword evidence="5 6" id="KW-0676">Redox-active center</keyword>
<proteinExistence type="inferred from homology"/>
<sequence length="172" mass="17647">MTCNDLSMASITFHGDPVTTVGELPAVGQVAPAFDLVGADLAPVTSQSLAGRRVVLNIFPSVDTGVCAASVRQFNKLASELDNTTVVCVSADLPFAGARFCGAEGLNNVVTGSTFRSTFGTDYGVTVADGPVAGLMSRAVVVLDENGTVLYTEQVPEVGQEPDYDAAVAALS</sequence>
<dbReference type="CDD" id="cd03014">
    <property type="entry name" value="PRX_Atyp2cys"/>
    <property type="match status" value="1"/>
</dbReference>
<evidence type="ECO:0000256" key="2">
    <source>
        <dbReference type="ARBA" id="ARBA00022862"/>
    </source>
</evidence>